<dbReference type="Pfam" id="PF00657">
    <property type="entry name" value="Lipase_GDSL"/>
    <property type="match status" value="1"/>
</dbReference>
<gene>
    <name evidence="2" type="ORF">TIFTF001_005567</name>
</gene>
<proteinExistence type="inferred from homology"/>
<dbReference type="AlphaFoldDB" id="A0AA87ZJZ3"/>
<evidence type="ECO:0000256" key="1">
    <source>
        <dbReference type="ARBA" id="ARBA00008668"/>
    </source>
</evidence>
<dbReference type="PANTHER" id="PTHR45642">
    <property type="entry name" value="GDSL ESTERASE/LIPASE EXL3"/>
    <property type="match status" value="1"/>
</dbReference>
<dbReference type="InterPro" id="IPR001087">
    <property type="entry name" value="GDSL"/>
</dbReference>
<name>A0AA87ZJZ3_FICCA</name>
<reference evidence="2" key="1">
    <citation type="submission" date="2023-07" db="EMBL/GenBank/DDBJ databases">
        <title>draft genome sequence of fig (Ficus carica).</title>
        <authorList>
            <person name="Takahashi T."/>
            <person name="Nishimura K."/>
        </authorList>
    </citation>
    <scope>NUCLEOTIDE SEQUENCE</scope>
</reference>
<dbReference type="Gene3D" id="3.40.50.1110">
    <property type="entry name" value="SGNH hydrolase"/>
    <property type="match status" value="1"/>
</dbReference>
<comment type="caution">
    <text evidence="2">The sequence shown here is derived from an EMBL/GenBank/DDBJ whole genome shotgun (WGS) entry which is preliminary data.</text>
</comment>
<organism evidence="2 3">
    <name type="scientific">Ficus carica</name>
    <name type="common">Common fig</name>
    <dbReference type="NCBI Taxonomy" id="3494"/>
    <lineage>
        <taxon>Eukaryota</taxon>
        <taxon>Viridiplantae</taxon>
        <taxon>Streptophyta</taxon>
        <taxon>Embryophyta</taxon>
        <taxon>Tracheophyta</taxon>
        <taxon>Spermatophyta</taxon>
        <taxon>Magnoliopsida</taxon>
        <taxon>eudicotyledons</taxon>
        <taxon>Gunneridae</taxon>
        <taxon>Pentapetalae</taxon>
        <taxon>rosids</taxon>
        <taxon>fabids</taxon>
        <taxon>Rosales</taxon>
        <taxon>Moraceae</taxon>
        <taxon>Ficeae</taxon>
        <taxon>Ficus</taxon>
    </lineage>
</organism>
<sequence length="292" mass="32372">MVHFLTIGRLSRSIATTAKSATNKLQRNESILAVQAFGDSFLDTGNNNHIISITKCNFPPYGRDLVGRKPTGRFCNGKVISDLIAGALGVKELLPSYHDKNLQSKDLRTGLCFASGGSGYDPLSSKINRVIPLSDQVEFFREYKVKLKAVVGKERSETIIANSLFLISSGNNDILFSYFATRLRKLQYDVPTYTDLLATWASAFFRDLYKLGARKFAVLNTSPLGCLPFSRTIGGGIKRRCADDYNQAVQLFNAKLSAQLSSLSRELPQSTMVYVDLYSPLLDIILQPEKYG</sequence>
<protein>
    <submittedName>
        <fullName evidence="2">Uncharacterized protein</fullName>
    </submittedName>
</protein>
<evidence type="ECO:0000313" key="2">
    <source>
        <dbReference type="EMBL" id="GMN35842.1"/>
    </source>
</evidence>
<comment type="similarity">
    <text evidence="1">Belongs to the 'GDSL' lipolytic enzyme family.</text>
</comment>
<dbReference type="Proteomes" id="UP001187192">
    <property type="component" value="Unassembled WGS sequence"/>
</dbReference>
<dbReference type="GO" id="GO:0005576">
    <property type="term" value="C:extracellular region"/>
    <property type="evidence" value="ECO:0007669"/>
    <property type="project" value="TreeGrafter"/>
</dbReference>
<dbReference type="InterPro" id="IPR050592">
    <property type="entry name" value="GDSL_lipolytic_enzyme"/>
</dbReference>
<dbReference type="GO" id="GO:0016788">
    <property type="term" value="F:hydrolase activity, acting on ester bonds"/>
    <property type="evidence" value="ECO:0007669"/>
    <property type="project" value="InterPro"/>
</dbReference>
<accession>A0AA87ZJZ3</accession>
<dbReference type="CDD" id="cd01837">
    <property type="entry name" value="SGNH_plant_lipase_like"/>
    <property type="match status" value="1"/>
</dbReference>
<dbReference type="EMBL" id="BTGU01000005">
    <property type="protein sequence ID" value="GMN35842.1"/>
    <property type="molecule type" value="Genomic_DNA"/>
</dbReference>
<evidence type="ECO:0000313" key="3">
    <source>
        <dbReference type="Proteomes" id="UP001187192"/>
    </source>
</evidence>
<dbReference type="PANTHER" id="PTHR45642:SF52">
    <property type="entry name" value="GDSL-LIKE LIPASE_ACYLHYDROLASE"/>
    <property type="match status" value="1"/>
</dbReference>
<dbReference type="InterPro" id="IPR035669">
    <property type="entry name" value="SGNH_plant_lipase-like"/>
</dbReference>
<keyword evidence="3" id="KW-1185">Reference proteome</keyword>
<dbReference type="InterPro" id="IPR036514">
    <property type="entry name" value="SGNH_hydro_sf"/>
</dbReference>